<evidence type="ECO:0000313" key="11">
    <source>
        <dbReference type="Proteomes" id="UP000540412"/>
    </source>
</evidence>
<comment type="similarity">
    <text evidence="2">Belongs to the FAD-binding monooxygenase family.</text>
</comment>
<keyword evidence="6" id="KW-0560">Oxidoreductase</keyword>
<dbReference type="EMBL" id="JACHIT010000002">
    <property type="protein sequence ID" value="MBB5917065.1"/>
    <property type="molecule type" value="Genomic_DNA"/>
</dbReference>
<evidence type="ECO:0000256" key="7">
    <source>
        <dbReference type="ARBA" id="ARBA00023033"/>
    </source>
</evidence>
<keyword evidence="3" id="KW-0285">Flavoprotein</keyword>
<evidence type="ECO:0000256" key="2">
    <source>
        <dbReference type="ARBA" id="ARBA00010139"/>
    </source>
</evidence>
<evidence type="ECO:0000256" key="1">
    <source>
        <dbReference type="ARBA" id="ARBA00001974"/>
    </source>
</evidence>
<dbReference type="RefSeq" id="WP_083905400.1">
    <property type="nucleotide sequence ID" value="NZ_JACHIT010000002.1"/>
</dbReference>
<dbReference type="InterPro" id="IPR036188">
    <property type="entry name" value="FAD/NAD-bd_sf"/>
</dbReference>
<organism evidence="10 11">
    <name type="scientific">Nocardia transvalensis</name>
    <dbReference type="NCBI Taxonomy" id="37333"/>
    <lineage>
        <taxon>Bacteria</taxon>
        <taxon>Bacillati</taxon>
        <taxon>Actinomycetota</taxon>
        <taxon>Actinomycetes</taxon>
        <taxon>Mycobacteriales</taxon>
        <taxon>Nocardiaceae</taxon>
        <taxon>Nocardia</taxon>
    </lineage>
</organism>
<dbReference type="InterPro" id="IPR050775">
    <property type="entry name" value="FAD-binding_Monooxygenases"/>
</dbReference>
<keyword evidence="5" id="KW-0521">NADP</keyword>
<dbReference type="InterPro" id="IPR032371">
    <property type="entry name" value="DUF4873"/>
</dbReference>
<feature type="domain" description="DUF4873" evidence="9">
    <location>
        <begin position="228"/>
        <end position="316"/>
    </location>
</feature>
<comment type="cofactor">
    <cofactor evidence="1">
        <name>FAD</name>
        <dbReference type="ChEBI" id="CHEBI:57692"/>
    </cofactor>
</comment>
<accession>A0A7W9PJG1</accession>
<evidence type="ECO:0000256" key="4">
    <source>
        <dbReference type="ARBA" id="ARBA00022827"/>
    </source>
</evidence>
<evidence type="ECO:0000256" key="8">
    <source>
        <dbReference type="SAM" id="MobiDB-lite"/>
    </source>
</evidence>
<keyword evidence="11" id="KW-1185">Reference proteome</keyword>
<gene>
    <name evidence="10" type="ORF">BJY24_005977</name>
</gene>
<dbReference type="Pfam" id="PF16170">
    <property type="entry name" value="DUF4873"/>
    <property type="match status" value="1"/>
</dbReference>
<comment type="caution">
    <text evidence="10">The sequence shown here is derived from an EMBL/GenBank/DDBJ whole genome shotgun (WGS) entry which is preliminary data.</text>
</comment>
<evidence type="ECO:0000313" key="10">
    <source>
        <dbReference type="EMBL" id="MBB5917065.1"/>
    </source>
</evidence>
<feature type="region of interest" description="Disordered" evidence="8">
    <location>
        <begin position="49"/>
        <end position="78"/>
    </location>
</feature>
<evidence type="ECO:0000256" key="5">
    <source>
        <dbReference type="ARBA" id="ARBA00022857"/>
    </source>
</evidence>
<protein>
    <submittedName>
        <fullName evidence="10">Glycine/D-amino acid oxidase-like deaminating enzyme</fullName>
    </submittedName>
</protein>
<dbReference type="GO" id="GO:0016709">
    <property type="term" value="F:oxidoreductase activity, acting on paired donors, with incorporation or reduction of molecular oxygen, NAD(P)H as one donor, and incorporation of one atom of oxygen"/>
    <property type="evidence" value="ECO:0007669"/>
    <property type="project" value="UniProtKB-ARBA"/>
</dbReference>
<dbReference type="PANTHER" id="PTHR43098">
    <property type="entry name" value="L-ORNITHINE N(5)-MONOOXYGENASE-RELATED"/>
    <property type="match status" value="1"/>
</dbReference>
<dbReference type="PANTHER" id="PTHR43098:SF3">
    <property type="entry name" value="L-ORNITHINE N(5)-MONOOXYGENASE-RELATED"/>
    <property type="match status" value="1"/>
</dbReference>
<feature type="compositionally biased region" description="Basic and acidic residues" evidence="8">
    <location>
        <begin position="58"/>
        <end position="78"/>
    </location>
</feature>
<reference evidence="10 11" key="1">
    <citation type="submission" date="2020-08" db="EMBL/GenBank/DDBJ databases">
        <title>Sequencing the genomes of 1000 actinobacteria strains.</title>
        <authorList>
            <person name="Klenk H.-P."/>
        </authorList>
    </citation>
    <scope>NUCLEOTIDE SEQUENCE [LARGE SCALE GENOMIC DNA]</scope>
    <source>
        <strain evidence="10 11">DSM 43582</strain>
    </source>
</reference>
<sequence length="323" mass="35033">MSGDPAIVVVGAGTGGIAAANELRSAGIEDFVVLEKGVEARDAAARKSRPWPFGRRPGFRDPLRRTTDRHESTSHVRPRSEVTDLDFDDEADRWEVRTTDGRLRPRVVVLTSGALRDVPRIAGVGRRTIQDVRGEAFLGVALHGFPNLFLITGGGQGISVVSAQARYIRQCVERMRSTASTRIEVRAATQHEFTRRVRAGAAPSRRALRRPGPHHFDLTVPAEREPAHEYSGPALLDAPGAEMPVTVALTGHPDPIDGRYHWYGRVSAANGDDLPDPRRGQVHLTLPGGTPAAGTLQERDPWGNLRIVGLGTPPFPTAAAETY</sequence>
<dbReference type="AlphaFoldDB" id="A0A7W9PJG1"/>
<keyword evidence="7" id="KW-0503">Monooxygenase</keyword>
<evidence type="ECO:0000256" key="3">
    <source>
        <dbReference type="ARBA" id="ARBA00022630"/>
    </source>
</evidence>
<dbReference type="SUPFAM" id="SSF51905">
    <property type="entry name" value="FAD/NAD(P)-binding domain"/>
    <property type="match status" value="1"/>
</dbReference>
<keyword evidence="4" id="KW-0274">FAD</keyword>
<evidence type="ECO:0000256" key="6">
    <source>
        <dbReference type="ARBA" id="ARBA00023002"/>
    </source>
</evidence>
<evidence type="ECO:0000259" key="9">
    <source>
        <dbReference type="Pfam" id="PF16170"/>
    </source>
</evidence>
<name>A0A7W9PJG1_9NOCA</name>
<proteinExistence type="inferred from homology"/>
<dbReference type="Proteomes" id="UP000540412">
    <property type="component" value="Unassembled WGS sequence"/>
</dbReference>
<dbReference type="Gene3D" id="3.50.50.60">
    <property type="entry name" value="FAD/NAD(P)-binding domain"/>
    <property type="match status" value="2"/>
</dbReference>